<proteinExistence type="predicted"/>
<dbReference type="PANTHER" id="PTHR22803">
    <property type="entry name" value="MANNOSE, PHOSPHOLIPASE, LECTIN RECEPTOR RELATED"/>
    <property type="match status" value="1"/>
</dbReference>
<dbReference type="InterPro" id="IPR016186">
    <property type="entry name" value="C-type_lectin-like/link_sf"/>
</dbReference>
<dbReference type="Gene3D" id="3.10.100.10">
    <property type="entry name" value="Mannose-Binding Protein A, subunit A"/>
    <property type="match status" value="1"/>
</dbReference>
<evidence type="ECO:0000256" key="1">
    <source>
        <dbReference type="SAM" id="MobiDB-lite"/>
    </source>
</evidence>
<protein>
    <recommendedName>
        <fullName evidence="3">C-type lectin domain-containing protein</fullName>
    </recommendedName>
</protein>
<evidence type="ECO:0000256" key="2">
    <source>
        <dbReference type="SAM" id="Phobius"/>
    </source>
</evidence>
<name>A0ABN8NLU7_9CNID</name>
<dbReference type="EMBL" id="CALNXK010000025">
    <property type="protein sequence ID" value="CAH3112474.1"/>
    <property type="molecule type" value="Genomic_DNA"/>
</dbReference>
<evidence type="ECO:0000259" key="3">
    <source>
        <dbReference type="PROSITE" id="PS50041"/>
    </source>
</evidence>
<sequence length="435" mass="50294">MSILIFPPFTVHSENVEHVCSEYHFYSKNKNWEDAEQYCKRRSYDGLVSMQTEGEWLYFKSMTTNREQKGALQKTRWFIGLRYFSQKWCWANDTKACINLRTNETGYWRWSRGEPNNLDNEHCVEMYNGGEYNNINCLQTFGYTGFICEKKTACSKVSGKYIFTYPKTTDRPYTIENKRQYSVAKPSIFFKESTIQTYQSTDGSHESPSSKATTKRSTQENLLPEKVEFPSDRPSKGANITFIVSTALAGLLVVLLIVLGFILWRRRFHKNKGDRQESHEVDNIEREPSVPRQTLCDETDFLPNAGSSSLPDEMTIEGPHLYAVIDKTGNKDGHSSSNMPCQTMPHSDEHVVTLCPTLEPLLKAKEHIYVNTTQEDSKRKPPLYPTPYCVRYKRPKEHSDDTDRKKENVYAVVDKNRAKKTNDETCGLVYTELEL</sequence>
<reference evidence="4 5" key="1">
    <citation type="submission" date="2022-05" db="EMBL/GenBank/DDBJ databases">
        <authorList>
            <consortium name="Genoscope - CEA"/>
            <person name="William W."/>
        </authorList>
    </citation>
    <scope>NUCLEOTIDE SEQUENCE [LARGE SCALE GENOMIC DNA]</scope>
</reference>
<feature type="region of interest" description="Disordered" evidence="1">
    <location>
        <begin position="272"/>
        <end position="313"/>
    </location>
</feature>
<dbReference type="InterPro" id="IPR050111">
    <property type="entry name" value="C-type_lectin/snaclec_domain"/>
</dbReference>
<keyword evidence="5" id="KW-1185">Reference proteome</keyword>
<gene>
    <name evidence="4" type="ORF">PLOB_00021501</name>
</gene>
<dbReference type="SMART" id="SM00034">
    <property type="entry name" value="CLECT"/>
    <property type="match status" value="1"/>
</dbReference>
<dbReference type="InterPro" id="IPR016187">
    <property type="entry name" value="CTDL_fold"/>
</dbReference>
<evidence type="ECO:0000313" key="4">
    <source>
        <dbReference type="EMBL" id="CAH3112474.1"/>
    </source>
</evidence>
<comment type="caution">
    <text evidence="4">The sequence shown here is derived from an EMBL/GenBank/DDBJ whole genome shotgun (WGS) entry which is preliminary data.</text>
</comment>
<feature type="compositionally biased region" description="Basic and acidic residues" evidence="1">
    <location>
        <begin position="272"/>
        <end position="289"/>
    </location>
</feature>
<evidence type="ECO:0000313" key="5">
    <source>
        <dbReference type="Proteomes" id="UP001159405"/>
    </source>
</evidence>
<feature type="transmembrane region" description="Helical" evidence="2">
    <location>
        <begin position="240"/>
        <end position="264"/>
    </location>
</feature>
<dbReference type="SUPFAM" id="SSF56436">
    <property type="entry name" value="C-type lectin-like"/>
    <property type="match status" value="1"/>
</dbReference>
<dbReference type="Proteomes" id="UP001159405">
    <property type="component" value="Unassembled WGS sequence"/>
</dbReference>
<keyword evidence="2" id="KW-0812">Transmembrane</keyword>
<dbReference type="InterPro" id="IPR001304">
    <property type="entry name" value="C-type_lectin-like"/>
</dbReference>
<keyword evidence="2" id="KW-1133">Transmembrane helix</keyword>
<keyword evidence="2" id="KW-0472">Membrane</keyword>
<accession>A0ABN8NLU7</accession>
<dbReference type="PROSITE" id="PS50041">
    <property type="entry name" value="C_TYPE_LECTIN_2"/>
    <property type="match status" value="1"/>
</dbReference>
<organism evidence="4 5">
    <name type="scientific">Porites lobata</name>
    <dbReference type="NCBI Taxonomy" id="104759"/>
    <lineage>
        <taxon>Eukaryota</taxon>
        <taxon>Metazoa</taxon>
        <taxon>Cnidaria</taxon>
        <taxon>Anthozoa</taxon>
        <taxon>Hexacorallia</taxon>
        <taxon>Scleractinia</taxon>
        <taxon>Fungiina</taxon>
        <taxon>Poritidae</taxon>
        <taxon>Porites</taxon>
    </lineage>
</organism>
<feature type="domain" description="C-type lectin" evidence="3">
    <location>
        <begin position="23"/>
        <end position="143"/>
    </location>
</feature>
<feature type="region of interest" description="Disordered" evidence="1">
    <location>
        <begin position="199"/>
        <end position="220"/>
    </location>
</feature>
<dbReference type="CDD" id="cd00037">
    <property type="entry name" value="CLECT"/>
    <property type="match status" value="1"/>
</dbReference>